<name>B3SFB7_TRIAD</name>
<dbReference type="KEGG" id="tad:TRIADDRAFT_62918"/>
<dbReference type="AlphaFoldDB" id="B3SFB7"/>
<reference evidence="2 3" key="1">
    <citation type="journal article" date="2008" name="Nature">
        <title>The Trichoplax genome and the nature of placozoans.</title>
        <authorList>
            <person name="Srivastava M."/>
            <person name="Begovic E."/>
            <person name="Chapman J."/>
            <person name="Putnam N.H."/>
            <person name="Hellsten U."/>
            <person name="Kawashima T."/>
            <person name="Kuo A."/>
            <person name="Mitros T."/>
            <person name="Salamov A."/>
            <person name="Carpenter M.L."/>
            <person name="Signorovitch A.Y."/>
            <person name="Moreno M.A."/>
            <person name="Kamm K."/>
            <person name="Grimwood J."/>
            <person name="Schmutz J."/>
            <person name="Shapiro H."/>
            <person name="Grigoriev I.V."/>
            <person name="Buss L.W."/>
            <person name="Schierwater B."/>
            <person name="Dellaporta S.L."/>
            <person name="Rokhsar D.S."/>
        </authorList>
    </citation>
    <scope>NUCLEOTIDE SEQUENCE [LARGE SCALE GENOMIC DNA]</scope>
    <source>
        <strain evidence="2 3">Grell-BS-1999</strain>
    </source>
</reference>
<dbReference type="Proteomes" id="UP000009022">
    <property type="component" value="Unassembled WGS sequence"/>
</dbReference>
<organism evidence="2 3">
    <name type="scientific">Trichoplax adhaerens</name>
    <name type="common">Trichoplax reptans</name>
    <dbReference type="NCBI Taxonomy" id="10228"/>
    <lineage>
        <taxon>Eukaryota</taxon>
        <taxon>Metazoa</taxon>
        <taxon>Placozoa</taxon>
        <taxon>Uniplacotomia</taxon>
        <taxon>Trichoplacea</taxon>
        <taxon>Trichoplacidae</taxon>
        <taxon>Trichoplax</taxon>
    </lineage>
</organism>
<dbReference type="HOGENOM" id="CLU_803116_0_0_1"/>
<evidence type="ECO:0000313" key="3">
    <source>
        <dbReference type="Proteomes" id="UP000009022"/>
    </source>
</evidence>
<accession>B3SFB7</accession>
<protein>
    <submittedName>
        <fullName evidence="2">Uncharacterized protein</fullName>
    </submittedName>
</protein>
<gene>
    <name evidence="2" type="ORF">TRIADDRAFT_62918</name>
</gene>
<feature type="non-terminal residue" evidence="2">
    <location>
        <position position="346"/>
    </location>
</feature>
<feature type="transmembrane region" description="Helical" evidence="1">
    <location>
        <begin position="269"/>
        <end position="290"/>
    </location>
</feature>
<dbReference type="InParanoid" id="B3SFB7"/>
<sequence length="346" mass="38880">MAFDYGFTSSSIIIHSKCPCSDNDAIPGNCDCTNSKRQDCGQCKWKKFDPTFYTKGNSSLDSNANNIAITVEGAWKPWGDLEIDGKMCEFDTCKGGVGKDCYPDGKQINIGNKQANIPCCIKDGYGIYGLIALNNKDPNDYKVLDDVNFRTFRVGPLKVSEYKPGVTSSDDSKKVTIKTYVVENVEKWNTDSKTFTKEPIPAGGTLYFKIEDSYYRDNVGAYKIRVDNGAFIKKKGFIEKLIDFFKDTFSKVQKIIYDNIVKDSGFRTIARILLVLFVIFSVVFFMLGLIEINQTELVVRLFKIDIIATVISDSTLNVISNLFQVFSAYDGVIEMTTSKAFNVKIW</sequence>
<evidence type="ECO:0000256" key="1">
    <source>
        <dbReference type="SAM" id="Phobius"/>
    </source>
</evidence>
<keyword evidence="3" id="KW-1185">Reference proteome</keyword>
<keyword evidence="1" id="KW-1133">Transmembrane helix</keyword>
<keyword evidence="1" id="KW-0472">Membrane</keyword>
<proteinExistence type="predicted"/>
<keyword evidence="1" id="KW-0812">Transmembrane</keyword>
<dbReference type="EMBL" id="DS986118">
    <property type="protein sequence ID" value="EDV18578.1"/>
    <property type="molecule type" value="Genomic_DNA"/>
</dbReference>
<evidence type="ECO:0000313" key="2">
    <source>
        <dbReference type="EMBL" id="EDV18578.1"/>
    </source>
</evidence>